<feature type="region of interest" description="Disordered" evidence="1">
    <location>
        <begin position="1"/>
        <end position="25"/>
    </location>
</feature>
<keyword evidence="3" id="KW-1185">Reference proteome</keyword>
<accession>A0ABD0ZB44</accession>
<proteinExistence type="predicted"/>
<protein>
    <submittedName>
        <fullName evidence="2">Uncharacterized protein</fullName>
    </submittedName>
</protein>
<dbReference type="AlphaFoldDB" id="A0ABD0ZB44"/>
<sequence>MMEKTKKSVGELTAEKKASASTMVENQVKKTGEALMQIKTDAEKTAVETALDTKKSAIEGFDSEVATADKAIEGVVHETKEAKPEPASLAIDPAKLAASALGGLVDVDRGVEKAVDEALQQVGSAVDTKIKEADQFLDEKREHVVKQVQGETNKATESATQGVGSILGKAKGLLNCKEAYFYIHPVPDFYYVPFHAIINQIIFSFTV</sequence>
<feature type="compositionally biased region" description="Basic and acidic residues" evidence="1">
    <location>
        <begin position="1"/>
        <end position="18"/>
    </location>
</feature>
<dbReference type="Proteomes" id="UP001558652">
    <property type="component" value="Unassembled WGS sequence"/>
</dbReference>
<name>A0ABD0ZB44_9HEMI</name>
<organism evidence="2 3">
    <name type="scientific">Ranatra chinensis</name>
    <dbReference type="NCBI Taxonomy" id="642074"/>
    <lineage>
        <taxon>Eukaryota</taxon>
        <taxon>Metazoa</taxon>
        <taxon>Ecdysozoa</taxon>
        <taxon>Arthropoda</taxon>
        <taxon>Hexapoda</taxon>
        <taxon>Insecta</taxon>
        <taxon>Pterygota</taxon>
        <taxon>Neoptera</taxon>
        <taxon>Paraneoptera</taxon>
        <taxon>Hemiptera</taxon>
        <taxon>Heteroptera</taxon>
        <taxon>Panheteroptera</taxon>
        <taxon>Nepomorpha</taxon>
        <taxon>Nepidae</taxon>
        <taxon>Ranatrinae</taxon>
        <taxon>Ranatra</taxon>
    </lineage>
</organism>
<comment type="caution">
    <text evidence="2">The sequence shown here is derived from an EMBL/GenBank/DDBJ whole genome shotgun (WGS) entry which is preliminary data.</text>
</comment>
<gene>
    <name evidence="2" type="ORF">AAG570_000903</name>
</gene>
<dbReference type="EMBL" id="JBFDAA010000001">
    <property type="protein sequence ID" value="KAL1140977.1"/>
    <property type="molecule type" value="Genomic_DNA"/>
</dbReference>
<evidence type="ECO:0000313" key="2">
    <source>
        <dbReference type="EMBL" id="KAL1140977.1"/>
    </source>
</evidence>
<evidence type="ECO:0000256" key="1">
    <source>
        <dbReference type="SAM" id="MobiDB-lite"/>
    </source>
</evidence>
<evidence type="ECO:0000313" key="3">
    <source>
        <dbReference type="Proteomes" id="UP001558652"/>
    </source>
</evidence>
<reference evidence="2 3" key="1">
    <citation type="submission" date="2024-07" db="EMBL/GenBank/DDBJ databases">
        <title>Chromosome-level genome assembly of the water stick insect Ranatra chinensis (Heteroptera: Nepidae).</title>
        <authorList>
            <person name="Liu X."/>
        </authorList>
    </citation>
    <scope>NUCLEOTIDE SEQUENCE [LARGE SCALE GENOMIC DNA]</scope>
    <source>
        <strain evidence="2">Cailab_2021Rc</strain>
        <tissue evidence="2">Muscle</tissue>
    </source>
</reference>